<dbReference type="RefSeq" id="WP_249279921.1">
    <property type="nucleotide sequence ID" value="NZ_JACRSS010000001.1"/>
</dbReference>
<feature type="region of interest" description="Disordered" evidence="1">
    <location>
        <begin position="63"/>
        <end position="83"/>
    </location>
</feature>
<dbReference type="PROSITE" id="PS50943">
    <property type="entry name" value="HTH_CROC1"/>
    <property type="match status" value="1"/>
</dbReference>
<evidence type="ECO:0000313" key="3">
    <source>
        <dbReference type="EMBL" id="MBC8538144.1"/>
    </source>
</evidence>
<dbReference type="InterPro" id="IPR001387">
    <property type="entry name" value="Cro/C1-type_HTH"/>
</dbReference>
<name>A0A926HVN6_9FIRM</name>
<evidence type="ECO:0000259" key="2">
    <source>
        <dbReference type="PROSITE" id="PS50943"/>
    </source>
</evidence>
<dbReference type="EMBL" id="JACRSS010000001">
    <property type="protein sequence ID" value="MBC8538144.1"/>
    <property type="molecule type" value="Genomic_DNA"/>
</dbReference>
<dbReference type="Proteomes" id="UP000617951">
    <property type="component" value="Unassembled WGS sequence"/>
</dbReference>
<dbReference type="Gene3D" id="1.10.260.40">
    <property type="entry name" value="lambda repressor-like DNA-binding domains"/>
    <property type="match status" value="1"/>
</dbReference>
<evidence type="ECO:0000313" key="4">
    <source>
        <dbReference type="Proteomes" id="UP000617951"/>
    </source>
</evidence>
<organism evidence="3 4">
    <name type="scientific">Guopingia tenuis</name>
    <dbReference type="NCBI Taxonomy" id="2763656"/>
    <lineage>
        <taxon>Bacteria</taxon>
        <taxon>Bacillati</taxon>
        <taxon>Bacillota</taxon>
        <taxon>Clostridia</taxon>
        <taxon>Christensenellales</taxon>
        <taxon>Christensenellaceae</taxon>
        <taxon>Guopingia</taxon>
    </lineage>
</organism>
<proteinExistence type="predicted"/>
<dbReference type="GO" id="GO:0003677">
    <property type="term" value="F:DNA binding"/>
    <property type="evidence" value="ECO:0007669"/>
    <property type="project" value="InterPro"/>
</dbReference>
<protein>
    <submittedName>
        <fullName evidence="3">Helix-turn-helix transcriptional regulator</fullName>
    </submittedName>
</protein>
<dbReference type="SUPFAM" id="SSF47413">
    <property type="entry name" value="lambda repressor-like DNA-binding domains"/>
    <property type="match status" value="1"/>
</dbReference>
<dbReference type="SMART" id="SM00530">
    <property type="entry name" value="HTH_XRE"/>
    <property type="match status" value="1"/>
</dbReference>
<dbReference type="Pfam" id="PF13443">
    <property type="entry name" value="HTH_26"/>
    <property type="match status" value="1"/>
</dbReference>
<dbReference type="AlphaFoldDB" id="A0A926HVN6"/>
<feature type="domain" description="HTH cro/C1-type" evidence="2">
    <location>
        <begin position="8"/>
        <end position="62"/>
    </location>
</feature>
<dbReference type="InterPro" id="IPR010982">
    <property type="entry name" value="Lambda_DNA-bd_dom_sf"/>
</dbReference>
<sequence length="83" mass="9547">MSDIRDNLRQIFEDRGLVQAKFAKRVEMTPVQISGILNKKRRLEANELFCFCDALNMSPKEIQEYPGGAKGPAMENRKETEDE</sequence>
<comment type="caution">
    <text evidence="3">The sequence shown here is derived from an EMBL/GenBank/DDBJ whole genome shotgun (WGS) entry which is preliminary data.</text>
</comment>
<dbReference type="CDD" id="cd00093">
    <property type="entry name" value="HTH_XRE"/>
    <property type="match status" value="1"/>
</dbReference>
<keyword evidence="4" id="KW-1185">Reference proteome</keyword>
<gene>
    <name evidence="3" type="ORF">H8693_04250</name>
</gene>
<evidence type="ECO:0000256" key="1">
    <source>
        <dbReference type="SAM" id="MobiDB-lite"/>
    </source>
</evidence>
<reference evidence="3" key="1">
    <citation type="submission" date="2020-08" db="EMBL/GenBank/DDBJ databases">
        <title>Genome public.</title>
        <authorList>
            <person name="Liu C."/>
            <person name="Sun Q."/>
        </authorList>
    </citation>
    <scope>NUCLEOTIDE SEQUENCE</scope>
    <source>
        <strain evidence="3">NSJ-63</strain>
    </source>
</reference>
<accession>A0A926HVN6</accession>